<dbReference type="InterPro" id="IPR033913">
    <property type="entry name" value="MTH1175_dom"/>
</dbReference>
<dbReference type="Pfam" id="PF02579">
    <property type="entry name" value="Nitro_FeMo-Co"/>
    <property type="match status" value="1"/>
</dbReference>
<dbReference type="Proteomes" id="UP000008139">
    <property type="component" value="Chromosome"/>
</dbReference>
<dbReference type="Gene3D" id="3.30.420.130">
    <property type="entry name" value="Dinitrogenase iron-molybdenum cofactor biosynthesis domain"/>
    <property type="match status" value="1"/>
</dbReference>
<organism evidence="2 3">
    <name type="scientific">Hippea maritima (strain ATCC 700847 / DSM 10411 / MH2)</name>
    <dbReference type="NCBI Taxonomy" id="760142"/>
    <lineage>
        <taxon>Bacteria</taxon>
        <taxon>Pseudomonadati</taxon>
        <taxon>Campylobacterota</taxon>
        <taxon>Desulfurellia</taxon>
        <taxon>Desulfurellales</taxon>
        <taxon>Hippeaceae</taxon>
        <taxon>Hippea</taxon>
    </lineage>
</organism>
<dbReference type="PANTHER" id="PTHR33937:SF2">
    <property type="entry name" value="DINITROGENASE IRON-MOLYBDENUM COFACTOR BIOSYNTHESIS DOMAIN-CONTAINING PROTEIN"/>
    <property type="match status" value="1"/>
</dbReference>
<protein>
    <submittedName>
        <fullName evidence="2">Dinitrogenase iron-molybdenum cofactor biosynthesis protein</fullName>
    </submittedName>
</protein>
<evidence type="ECO:0000259" key="1">
    <source>
        <dbReference type="Pfam" id="PF02579"/>
    </source>
</evidence>
<feature type="domain" description="Dinitrogenase iron-molybdenum cofactor biosynthesis" evidence="1">
    <location>
        <begin position="10"/>
        <end position="98"/>
    </location>
</feature>
<dbReference type="OrthoDB" id="280278at2"/>
<gene>
    <name evidence="2" type="ordered locus">Hipma_0505</name>
</gene>
<evidence type="ECO:0000313" key="3">
    <source>
        <dbReference type="Proteomes" id="UP000008139"/>
    </source>
</evidence>
<name>F2LUF0_HIPMA</name>
<dbReference type="CDD" id="cd00851">
    <property type="entry name" value="MTH1175"/>
    <property type="match status" value="1"/>
</dbReference>
<dbReference type="KEGG" id="hmr:Hipma_0505"/>
<dbReference type="RefSeq" id="WP_013681517.1">
    <property type="nucleotide sequence ID" value="NC_015318.1"/>
</dbReference>
<dbReference type="InterPro" id="IPR036105">
    <property type="entry name" value="DiNase_FeMo-co_biosyn_sf"/>
</dbReference>
<dbReference type="InterPro" id="IPR003731">
    <property type="entry name" value="Di-Nase_FeMo-co_biosynth"/>
</dbReference>
<dbReference type="EMBL" id="CP002606">
    <property type="protein sequence ID" value="AEA33476.1"/>
    <property type="molecule type" value="Genomic_DNA"/>
</dbReference>
<reference evidence="3" key="2">
    <citation type="submission" date="2011-03" db="EMBL/GenBank/DDBJ databases">
        <title>The complete genome of Hippea maritima DSM 10411.</title>
        <authorList>
            <consortium name="US DOE Joint Genome Institute (JGI-PGF)"/>
            <person name="Lucas S."/>
            <person name="Copeland A."/>
            <person name="Lapidus A."/>
            <person name="Bruce D."/>
            <person name="Goodwin L."/>
            <person name="Pitluck S."/>
            <person name="Peters L."/>
            <person name="Kyrpides N."/>
            <person name="Mavromatis K."/>
            <person name="Pagani I."/>
            <person name="Ivanova N."/>
            <person name="Mikhailova N."/>
            <person name="Lu M."/>
            <person name="Detter J.C."/>
            <person name="Tapia R."/>
            <person name="Han C."/>
            <person name="Land M."/>
            <person name="Hauser L."/>
            <person name="Markowitz V."/>
            <person name="Cheng J.-F."/>
            <person name="Hugenholtz P."/>
            <person name="Woyke T."/>
            <person name="Wu D."/>
            <person name="Spring S."/>
            <person name="Schroeder M."/>
            <person name="Brambilla E."/>
            <person name="Klenk H.-P."/>
            <person name="Eisen J.A."/>
        </authorList>
    </citation>
    <scope>NUCLEOTIDE SEQUENCE [LARGE SCALE GENOMIC DNA]</scope>
    <source>
        <strain evidence="3">ATCC 700847 / DSM 10411 / MH2</strain>
    </source>
</reference>
<dbReference type="HOGENOM" id="CLU_104194_2_0_7"/>
<evidence type="ECO:0000313" key="2">
    <source>
        <dbReference type="EMBL" id="AEA33476.1"/>
    </source>
</evidence>
<dbReference type="InParanoid" id="F2LUF0"/>
<sequence>MIRVAMPIEDDRLCEHFGHAPKFAFFDIEDGKVTSTQIEPSPEHYEGSFPQWIKEKGADAVIVAGIGPKAKELFESFGIKVISNAIPKDARELIEDFIANRLDLSYQEVCDHEHHHGHHH</sequence>
<dbReference type="PANTHER" id="PTHR33937">
    <property type="entry name" value="IRON-MOLYBDENUM PROTEIN-RELATED-RELATED"/>
    <property type="match status" value="1"/>
</dbReference>
<dbReference type="eggNOG" id="COG1433">
    <property type="taxonomic scope" value="Bacteria"/>
</dbReference>
<reference evidence="2 3" key="1">
    <citation type="journal article" date="2011" name="Stand. Genomic Sci.">
        <title>Complete genome sequence of the thermophilic sulfur-reducer Hippea maritima type strain (MH(2)).</title>
        <authorList>
            <person name="Huntemann M."/>
            <person name="Lu M."/>
            <person name="Nolan M."/>
            <person name="Lapidus A."/>
            <person name="Lucas S."/>
            <person name="Hammon N."/>
            <person name="Deshpande S."/>
            <person name="Cheng J.F."/>
            <person name="Tapia R."/>
            <person name="Han C."/>
            <person name="Goodwin L."/>
            <person name="Pitluck S."/>
            <person name="Liolios K."/>
            <person name="Pagani I."/>
            <person name="Ivanova N."/>
            <person name="Ovchinikova G."/>
            <person name="Pati A."/>
            <person name="Chen A."/>
            <person name="Palaniappan K."/>
            <person name="Land M."/>
            <person name="Hauser L."/>
            <person name="Jeffries C.D."/>
            <person name="Detter J.C."/>
            <person name="Brambilla E.M."/>
            <person name="Rohde M."/>
            <person name="Spring S."/>
            <person name="Goker M."/>
            <person name="Woyke T."/>
            <person name="Bristow J."/>
            <person name="Eisen J.A."/>
            <person name="Markowitz V."/>
            <person name="Hugenholtz P."/>
            <person name="Kyrpides N.C."/>
            <person name="Klenk H.P."/>
            <person name="Mavromatis K."/>
        </authorList>
    </citation>
    <scope>NUCLEOTIDE SEQUENCE [LARGE SCALE GENOMIC DNA]</scope>
    <source>
        <strain evidence="3">ATCC 700847 / DSM 10411 / MH2</strain>
    </source>
</reference>
<dbReference type="InterPro" id="IPR051840">
    <property type="entry name" value="NifX/NifY_domain"/>
</dbReference>
<dbReference type="SUPFAM" id="SSF53146">
    <property type="entry name" value="Nitrogenase accessory factor-like"/>
    <property type="match status" value="1"/>
</dbReference>
<keyword evidence="3" id="KW-1185">Reference proteome</keyword>
<dbReference type="STRING" id="760142.Hipma_0505"/>
<proteinExistence type="predicted"/>
<dbReference type="AlphaFoldDB" id="F2LUF0"/>
<accession>F2LUF0</accession>